<dbReference type="InterPro" id="IPR050448">
    <property type="entry name" value="OpgB/LTA_synthase_biosynth"/>
</dbReference>
<comment type="caution">
    <text evidence="8">The sequence shown here is derived from an EMBL/GenBank/DDBJ whole genome shotgun (WGS) entry which is preliminary data.</text>
</comment>
<evidence type="ECO:0000256" key="5">
    <source>
        <dbReference type="ARBA" id="ARBA00023136"/>
    </source>
</evidence>
<feature type="transmembrane region" description="Helical" evidence="6">
    <location>
        <begin position="6"/>
        <end position="27"/>
    </location>
</feature>
<feature type="transmembrane region" description="Helical" evidence="6">
    <location>
        <begin position="118"/>
        <end position="141"/>
    </location>
</feature>
<evidence type="ECO:0000256" key="2">
    <source>
        <dbReference type="ARBA" id="ARBA00022475"/>
    </source>
</evidence>
<evidence type="ECO:0000313" key="9">
    <source>
        <dbReference type="Proteomes" id="UP000321922"/>
    </source>
</evidence>
<evidence type="ECO:0000256" key="1">
    <source>
        <dbReference type="ARBA" id="ARBA00004651"/>
    </source>
</evidence>
<sequence>MFGLRLDATAAALLTAPIFLSLIVTSLFRKEPAFLIRILLSLGTIWVVGSTFSDCIYAKDATKHVTFELFNAQGMEWELITTAFTSYWGTIIVGFGWLVLCLWVIWKYLPLATRTPSRLFSNGVFALVWLLLTVSLIRGGWHDAPQTPMSAYKAGSPEKAFIAWNVPYSIGYYLGKGSSKAIKKVTKNASKAQLDALTHAQKMAQPQQLNELKSANIVVVLLESWPAFDMQSYAGVANATPFFDQLRKRTLTTHSTYADAYRTVQGTFSTFCSYPNPINGFMANSQLQNASYACLPHILAKKGWQTTFVQGSGKGAVGAFAQTVGFKQSFGKHDYKFEGFKNEWGFMDDDIYRFALDQIDQLSQSTQPFLLTINTGTTHGSILPDEVGYVFGRENQINERRSVVKHADDALQRFITKLDAKLAQLDKPTMVVLLADHTAKTVTGGFVKNAIPMLMYASDQSIAPENRPIASSQRDVAPTVMDWLGGYVPWFTGHSLMDHHYPGRSSFSFGNGFFWMTKDHGIAINSSTGELSLCFEIGDNVVSKKTVDCEQQPWSQALFKEGSYYNAISQQLLFEGKTQQYRHQVSEP</sequence>
<feature type="domain" description="Sulfatase N-terminal" evidence="7">
    <location>
        <begin position="216"/>
        <end position="485"/>
    </location>
</feature>
<reference evidence="8 9" key="1">
    <citation type="submission" date="2019-07" db="EMBL/GenBank/DDBJ databases">
        <title>Whole genome shotgun sequence of Vibrio sagamiensis NBRC 104589.</title>
        <authorList>
            <person name="Hosoyama A."/>
            <person name="Uohara A."/>
            <person name="Ohji S."/>
            <person name="Ichikawa N."/>
        </authorList>
    </citation>
    <scope>NUCLEOTIDE SEQUENCE [LARGE SCALE GENOMIC DNA]</scope>
    <source>
        <strain evidence="8 9">NBRC 104589</strain>
    </source>
</reference>
<proteinExistence type="predicted"/>
<keyword evidence="5 6" id="KW-0472">Membrane</keyword>
<evidence type="ECO:0000256" key="3">
    <source>
        <dbReference type="ARBA" id="ARBA00022692"/>
    </source>
</evidence>
<dbReference type="AlphaFoldDB" id="A0A511QBI3"/>
<comment type="subcellular location">
    <subcellularLocation>
        <location evidence="1">Cell membrane</location>
        <topology evidence="1">Multi-pass membrane protein</topology>
    </subcellularLocation>
</comment>
<dbReference type="PANTHER" id="PTHR47371">
    <property type="entry name" value="LIPOTEICHOIC ACID SYNTHASE"/>
    <property type="match status" value="1"/>
</dbReference>
<feature type="transmembrane region" description="Helical" evidence="6">
    <location>
        <begin position="34"/>
        <end position="52"/>
    </location>
</feature>
<dbReference type="Gene3D" id="3.40.720.10">
    <property type="entry name" value="Alkaline Phosphatase, subunit A"/>
    <property type="match status" value="1"/>
</dbReference>
<keyword evidence="2" id="KW-1003">Cell membrane</keyword>
<evidence type="ECO:0000256" key="6">
    <source>
        <dbReference type="SAM" id="Phobius"/>
    </source>
</evidence>
<organism evidence="8 9">
    <name type="scientific">Vibrio sagamiensis NBRC 104589</name>
    <dbReference type="NCBI Taxonomy" id="1219064"/>
    <lineage>
        <taxon>Bacteria</taxon>
        <taxon>Pseudomonadati</taxon>
        <taxon>Pseudomonadota</taxon>
        <taxon>Gammaproteobacteria</taxon>
        <taxon>Vibrionales</taxon>
        <taxon>Vibrionaceae</taxon>
        <taxon>Vibrio</taxon>
    </lineage>
</organism>
<accession>A0A511QBI3</accession>
<gene>
    <name evidence="8" type="ORF">VSA01S_07760</name>
</gene>
<dbReference type="InterPro" id="IPR017850">
    <property type="entry name" value="Alkaline_phosphatase_core_sf"/>
</dbReference>
<protein>
    <recommendedName>
        <fullName evidence="7">Sulfatase N-terminal domain-containing protein</fullName>
    </recommendedName>
</protein>
<keyword evidence="3 6" id="KW-0812">Transmembrane</keyword>
<dbReference type="RefSeq" id="WP_227739614.1">
    <property type="nucleotide sequence ID" value="NZ_BAOJ01000033.1"/>
</dbReference>
<evidence type="ECO:0000313" key="8">
    <source>
        <dbReference type="EMBL" id="GEM74664.1"/>
    </source>
</evidence>
<keyword evidence="9" id="KW-1185">Reference proteome</keyword>
<keyword evidence="4 6" id="KW-1133">Transmembrane helix</keyword>
<dbReference type="Pfam" id="PF00884">
    <property type="entry name" value="Sulfatase"/>
    <property type="match status" value="1"/>
</dbReference>
<evidence type="ECO:0000256" key="4">
    <source>
        <dbReference type="ARBA" id="ARBA00022989"/>
    </source>
</evidence>
<dbReference type="SUPFAM" id="SSF53649">
    <property type="entry name" value="Alkaline phosphatase-like"/>
    <property type="match status" value="1"/>
</dbReference>
<dbReference type="Proteomes" id="UP000321922">
    <property type="component" value="Unassembled WGS sequence"/>
</dbReference>
<evidence type="ECO:0000259" key="7">
    <source>
        <dbReference type="Pfam" id="PF00884"/>
    </source>
</evidence>
<dbReference type="PANTHER" id="PTHR47371:SF3">
    <property type="entry name" value="PHOSPHOGLYCEROL TRANSFERASE I"/>
    <property type="match status" value="1"/>
</dbReference>
<dbReference type="InterPro" id="IPR000917">
    <property type="entry name" value="Sulfatase_N"/>
</dbReference>
<feature type="transmembrane region" description="Helical" evidence="6">
    <location>
        <begin position="87"/>
        <end position="106"/>
    </location>
</feature>
<dbReference type="EMBL" id="BJXJ01000005">
    <property type="protein sequence ID" value="GEM74664.1"/>
    <property type="molecule type" value="Genomic_DNA"/>
</dbReference>
<dbReference type="GO" id="GO:0005886">
    <property type="term" value="C:plasma membrane"/>
    <property type="evidence" value="ECO:0007669"/>
    <property type="project" value="UniProtKB-SubCell"/>
</dbReference>
<dbReference type="CDD" id="cd16015">
    <property type="entry name" value="LTA_synthase"/>
    <property type="match status" value="1"/>
</dbReference>
<name>A0A511QBI3_9VIBR</name>